<accession>A0A6J1DRJ1</accession>
<name>A0A6J1DRJ1_MOMCH</name>
<feature type="region of interest" description="Disordered" evidence="1">
    <location>
        <begin position="46"/>
        <end position="68"/>
    </location>
</feature>
<proteinExistence type="predicted"/>
<keyword evidence="3" id="KW-1185">Reference proteome</keyword>
<reference evidence="4" key="1">
    <citation type="submission" date="2025-08" db="UniProtKB">
        <authorList>
            <consortium name="RefSeq"/>
        </authorList>
    </citation>
    <scope>IDENTIFICATION</scope>
    <source>
        <strain evidence="4">OHB3-1</strain>
    </source>
</reference>
<keyword evidence="2" id="KW-0472">Membrane</keyword>
<feature type="transmembrane region" description="Helical" evidence="2">
    <location>
        <begin position="6"/>
        <end position="25"/>
    </location>
</feature>
<gene>
    <name evidence="4" type="primary">LOC111022525</name>
</gene>
<dbReference type="AlphaFoldDB" id="A0A6J1DRJ1"/>
<sequence length="119" mass="12710">MWIQTQILNLLLILSINVVTIHGLISSNKLDGSTGGDSTVKCTPCTRYNPPPPPPPPPKKPPSSYCPPPPPPPSSFIYMLGPPGNLYPIGQDFAGGRRRVAVELPVVALLGLMGFIAVW</sequence>
<feature type="transmembrane region" description="Helical" evidence="2">
    <location>
        <begin position="100"/>
        <end position="118"/>
    </location>
</feature>
<evidence type="ECO:0000313" key="3">
    <source>
        <dbReference type="Proteomes" id="UP000504603"/>
    </source>
</evidence>
<evidence type="ECO:0000256" key="1">
    <source>
        <dbReference type="SAM" id="MobiDB-lite"/>
    </source>
</evidence>
<dbReference type="Proteomes" id="UP000504603">
    <property type="component" value="Unplaced"/>
</dbReference>
<keyword evidence="2" id="KW-0812">Transmembrane</keyword>
<keyword evidence="2" id="KW-1133">Transmembrane helix</keyword>
<evidence type="ECO:0000256" key="2">
    <source>
        <dbReference type="SAM" id="Phobius"/>
    </source>
</evidence>
<organism evidence="3 4">
    <name type="scientific">Momordica charantia</name>
    <name type="common">Bitter gourd</name>
    <name type="synonym">Balsam pear</name>
    <dbReference type="NCBI Taxonomy" id="3673"/>
    <lineage>
        <taxon>Eukaryota</taxon>
        <taxon>Viridiplantae</taxon>
        <taxon>Streptophyta</taxon>
        <taxon>Embryophyta</taxon>
        <taxon>Tracheophyta</taxon>
        <taxon>Spermatophyta</taxon>
        <taxon>Magnoliopsida</taxon>
        <taxon>eudicotyledons</taxon>
        <taxon>Gunneridae</taxon>
        <taxon>Pentapetalae</taxon>
        <taxon>rosids</taxon>
        <taxon>fabids</taxon>
        <taxon>Cucurbitales</taxon>
        <taxon>Cucurbitaceae</taxon>
        <taxon>Momordiceae</taxon>
        <taxon>Momordica</taxon>
    </lineage>
</organism>
<dbReference type="OrthoDB" id="1728036at2759"/>
<dbReference type="GeneID" id="111022525"/>
<evidence type="ECO:0000313" key="4">
    <source>
        <dbReference type="RefSeq" id="XP_022155381.1"/>
    </source>
</evidence>
<dbReference type="PANTHER" id="PTHR35094:SF1">
    <property type="entry name" value="PROTEIN, PUTATIVE-RELATED"/>
    <property type="match status" value="1"/>
</dbReference>
<dbReference type="KEGG" id="mcha:111022525"/>
<feature type="compositionally biased region" description="Pro residues" evidence="1">
    <location>
        <begin position="49"/>
        <end position="68"/>
    </location>
</feature>
<dbReference type="RefSeq" id="XP_022155381.1">
    <property type="nucleotide sequence ID" value="XM_022299689.1"/>
</dbReference>
<protein>
    <submittedName>
        <fullName evidence="4">Acrosin-like</fullName>
    </submittedName>
</protein>
<dbReference type="PANTHER" id="PTHR35094">
    <property type="entry name" value="LEUCINE-RICH REPEAT EXTENSIN-LIKE PROTEIN 2"/>
    <property type="match status" value="1"/>
</dbReference>